<dbReference type="InterPro" id="IPR040999">
    <property type="entry name" value="Mak_N_cap"/>
</dbReference>
<comment type="caution">
    <text evidence="7">The sequence shown here is derived from an EMBL/GenBank/DDBJ whole genome shotgun (WGS) entry which is preliminary data.</text>
</comment>
<reference evidence="7" key="1">
    <citation type="submission" date="2022-12" db="EMBL/GenBank/DDBJ databases">
        <title>New Phytohabitans aurantiacus sp. RD004123 nov., an actinomycete isolated from soil.</title>
        <authorList>
            <person name="Triningsih D.W."/>
            <person name="Harunari E."/>
            <person name="Igarashi Y."/>
        </authorList>
    </citation>
    <scope>NUCLEOTIDE SEQUENCE</scope>
    <source>
        <strain evidence="7">RD004123</strain>
    </source>
</reference>
<evidence type="ECO:0000256" key="3">
    <source>
        <dbReference type="ARBA" id="ARBA00022777"/>
    </source>
</evidence>
<dbReference type="NCBIfam" id="NF047744">
    <property type="entry name" value="CG0192_rel"/>
    <property type="match status" value="1"/>
</dbReference>
<gene>
    <name evidence="7" type="ORF">Pa4123_73880</name>
</gene>
<organism evidence="7 8">
    <name type="scientific">Phytohabitans aurantiacus</name>
    <dbReference type="NCBI Taxonomy" id="3016789"/>
    <lineage>
        <taxon>Bacteria</taxon>
        <taxon>Bacillati</taxon>
        <taxon>Actinomycetota</taxon>
        <taxon>Actinomycetes</taxon>
        <taxon>Micromonosporales</taxon>
        <taxon>Micromonosporaceae</taxon>
    </lineage>
</organism>
<keyword evidence="8" id="KW-1185">Reference proteome</keyword>
<dbReference type="RefSeq" id="WP_281903591.1">
    <property type="nucleotide sequence ID" value="NZ_BSDI01000055.1"/>
</dbReference>
<keyword evidence="2" id="KW-0547">Nucleotide-binding</keyword>
<evidence type="ECO:0000256" key="1">
    <source>
        <dbReference type="ARBA" id="ARBA00022679"/>
    </source>
</evidence>
<sequence length="208" mass="22278">MALIHKATLRPTKLELLAEWLPARRWYEGKAGAELTRVAGYRFDDPEGEVGIETMLVGDGSGIVYQVPLTYRGAPLDGAESFLVGTTEHSVLGIRWVYDATGDPVYAPLLARIVFTGVGFAEEYVEVDGEMVRREPSMAVAAASVSPDVPAVGAIRRVVDEDPTLIETEGVQLALIRRLAPGPVPAGPALTGTWPDQPTPLPLAHALP</sequence>
<feature type="domain" description="Maltokinase N-terminal cap" evidence="6">
    <location>
        <begin position="20"/>
        <end position="103"/>
    </location>
</feature>
<dbReference type="EMBL" id="BSDI01000055">
    <property type="protein sequence ID" value="GLI02110.1"/>
    <property type="molecule type" value="Genomic_DNA"/>
</dbReference>
<keyword evidence="1" id="KW-0808">Transferase</keyword>
<evidence type="ECO:0000256" key="4">
    <source>
        <dbReference type="ARBA" id="ARBA00022840"/>
    </source>
</evidence>
<name>A0ABQ5R6V1_9ACTN</name>
<proteinExistence type="predicted"/>
<accession>A0ABQ5R6V1</accession>
<dbReference type="Pfam" id="PF18085">
    <property type="entry name" value="Mak_N_cap"/>
    <property type="match status" value="1"/>
</dbReference>
<evidence type="ECO:0000313" key="7">
    <source>
        <dbReference type="EMBL" id="GLI02110.1"/>
    </source>
</evidence>
<feature type="region of interest" description="Disordered" evidence="5">
    <location>
        <begin position="187"/>
        <end position="208"/>
    </location>
</feature>
<evidence type="ECO:0000313" key="8">
    <source>
        <dbReference type="Proteomes" id="UP001144280"/>
    </source>
</evidence>
<keyword evidence="4" id="KW-0067">ATP-binding</keyword>
<evidence type="ECO:0000256" key="2">
    <source>
        <dbReference type="ARBA" id="ARBA00022741"/>
    </source>
</evidence>
<evidence type="ECO:0000256" key="5">
    <source>
        <dbReference type="SAM" id="MobiDB-lite"/>
    </source>
</evidence>
<evidence type="ECO:0000259" key="6">
    <source>
        <dbReference type="Pfam" id="PF18085"/>
    </source>
</evidence>
<keyword evidence="3" id="KW-0418">Kinase</keyword>
<protein>
    <recommendedName>
        <fullName evidence="6">Maltokinase N-terminal cap domain-containing protein</fullName>
    </recommendedName>
</protein>
<dbReference type="Proteomes" id="UP001144280">
    <property type="component" value="Unassembled WGS sequence"/>
</dbReference>